<organism evidence="4 5">
    <name type="scientific">Viridothelium virens</name>
    <name type="common">Speckled blister lichen</name>
    <name type="synonym">Trypethelium virens</name>
    <dbReference type="NCBI Taxonomy" id="1048519"/>
    <lineage>
        <taxon>Eukaryota</taxon>
        <taxon>Fungi</taxon>
        <taxon>Dikarya</taxon>
        <taxon>Ascomycota</taxon>
        <taxon>Pezizomycotina</taxon>
        <taxon>Dothideomycetes</taxon>
        <taxon>Dothideomycetes incertae sedis</taxon>
        <taxon>Trypetheliales</taxon>
        <taxon>Trypetheliaceae</taxon>
        <taxon>Viridothelium</taxon>
    </lineage>
</organism>
<accession>A0A6A6HHQ2</accession>
<feature type="chain" id="PRO_5025502750" description="Mid2 domain-containing protein" evidence="3">
    <location>
        <begin position="25"/>
        <end position="446"/>
    </location>
</feature>
<feature type="compositionally biased region" description="Low complexity" evidence="1">
    <location>
        <begin position="329"/>
        <end position="341"/>
    </location>
</feature>
<dbReference type="AlphaFoldDB" id="A0A6A6HHQ2"/>
<feature type="compositionally biased region" description="Basic and acidic residues" evidence="1">
    <location>
        <begin position="405"/>
        <end position="418"/>
    </location>
</feature>
<feature type="region of interest" description="Disordered" evidence="1">
    <location>
        <begin position="230"/>
        <end position="259"/>
    </location>
</feature>
<dbReference type="OrthoDB" id="5338512at2759"/>
<gene>
    <name evidence="4" type="ORF">EV356DRAFT_510592</name>
</gene>
<reference evidence="4" key="1">
    <citation type="journal article" date="2020" name="Stud. Mycol.">
        <title>101 Dothideomycetes genomes: a test case for predicting lifestyles and emergence of pathogens.</title>
        <authorList>
            <person name="Haridas S."/>
            <person name="Albert R."/>
            <person name="Binder M."/>
            <person name="Bloem J."/>
            <person name="Labutti K."/>
            <person name="Salamov A."/>
            <person name="Andreopoulos B."/>
            <person name="Baker S."/>
            <person name="Barry K."/>
            <person name="Bills G."/>
            <person name="Bluhm B."/>
            <person name="Cannon C."/>
            <person name="Castanera R."/>
            <person name="Culley D."/>
            <person name="Daum C."/>
            <person name="Ezra D."/>
            <person name="Gonzalez J."/>
            <person name="Henrissat B."/>
            <person name="Kuo A."/>
            <person name="Liang C."/>
            <person name="Lipzen A."/>
            <person name="Lutzoni F."/>
            <person name="Magnuson J."/>
            <person name="Mondo S."/>
            <person name="Nolan M."/>
            <person name="Ohm R."/>
            <person name="Pangilinan J."/>
            <person name="Park H.-J."/>
            <person name="Ramirez L."/>
            <person name="Alfaro M."/>
            <person name="Sun H."/>
            <person name="Tritt A."/>
            <person name="Yoshinaga Y."/>
            <person name="Zwiers L.-H."/>
            <person name="Turgeon B."/>
            <person name="Goodwin S."/>
            <person name="Spatafora J."/>
            <person name="Crous P."/>
            <person name="Grigoriev I."/>
        </authorList>
    </citation>
    <scope>NUCLEOTIDE SEQUENCE</scope>
    <source>
        <strain evidence="4">Tuck. ex Michener</strain>
    </source>
</reference>
<evidence type="ECO:0000313" key="4">
    <source>
        <dbReference type="EMBL" id="KAF2237626.1"/>
    </source>
</evidence>
<keyword evidence="2" id="KW-0472">Membrane</keyword>
<sequence length="446" mass="45457">MAPSQMSKLATICAISATVPSSCALSIALDAASTLGLFSRDTDDSNTCSGDSSLTPCGGALPSDFCCASGTTCMPLNNNTAAICCPQGQDCNVIQPINCDTSLQNATLNPSSSLHSTDLSSQLPSCGSNLCCPLGYTCQDNGCWMDKDNANATNQTSTSAPPSPVASYTASVAHPSGTSPAGDTSSSPAPSSSSGITPGGAAAAAFFPALLVGAALAFLGLWLYNKRRERAAGKPKEIRHSDSLSHTTRNVSDPIYDPRYGNRTDFLASGRSVSDYTAEMSGANPYAVGFPPRGQPGSGGGRSGFSFEPSPPARTPGTSTSDRVRSIFGRSPRGSSALSPPSGGPGTRGPPPPIMTQRHNSGETIDVLMPPQPSYGNEGGGFGLTPPAGNSARNTTFSSMMEQAGFKRSDLTGRDSESNPRSGGNGGGRDGGSARAPAVSPRSRYV</sequence>
<feature type="compositionally biased region" description="Polar residues" evidence="1">
    <location>
        <begin position="391"/>
        <end position="401"/>
    </location>
</feature>
<feature type="region of interest" description="Disordered" evidence="1">
    <location>
        <begin position="153"/>
        <end position="195"/>
    </location>
</feature>
<feature type="compositionally biased region" description="Basic and acidic residues" evidence="1">
    <location>
        <begin position="230"/>
        <end position="243"/>
    </location>
</feature>
<evidence type="ECO:0000256" key="1">
    <source>
        <dbReference type="SAM" id="MobiDB-lite"/>
    </source>
</evidence>
<evidence type="ECO:0008006" key="6">
    <source>
        <dbReference type="Google" id="ProtNLM"/>
    </source>
</evidence>
<name>A0A6A6HHQ2_VIRVR</name>
<feature type="region of interest" description="Disordered" evidence="1">
    <location>
        <begin position="287"/>
        <end position="446"/>
    </location>
</feature>
<keyword evidence="2" id="KW-1133">Transmembrane helix</keyword>
<proteinExistence type="predicted"/>
<protein>
    <recommendedName>
        <fullName evidence="6">Mid2 domain-containing protein</fullName>
    </recommendedName>
</protein>
<keyword evidence="3" id="KW-0732">Signal</keyword>
<feature type="compositionally biased region" description="Low complexity" evidence="1">
    <location>
        <begin position="156"/>
        <end position="195"/>
    </location>
</feature>
<feature type="transmembrane region" description="Helical" evidence="2">
    <location>
        <begin position="201"/>
        <end position="224"/>
    </location>
</feature>
<evidence type="ECO:0000256" key="2">
    <source>
        <dbReference type="SAM" id="Phobius"/>
    </source>
</evidence>
<feature type="signal peptide" evidence="3">
    <location>
        <begin position="1"/>
        <end position="24"/>
    </location>
</feature>
<keyword evidence="2" id="KW-0812">Transmembrane</keyword>
<keyword evidence="5" id="KW-1185">Reference proteome</keyword>
<evidence type="ECO:0000313" key="5">
    <source>
        <dbReference type="Proteomes" id="UP000800092"/>
    </source>
</evidence>
<dbReference type="Proteomes" id="UP000800092">
    <property type="component" value="Unassembled WGS sequence"/>
</dbReference>
<evidence type="ECO:0000256" key="3">
    <source>
        <dbReference type="SAM" id="SignalP"/>
    </source>
</evidence>
<dbReference type="EMBL" id="ML991779">
    <property type="protein sequence ID" value="KAF2237626.1"/>
    <property type="molecule type" value="Genomic_DNA"/>
</dbReference>